<dbReference type="EMBL" id="BMAW01036676">
    <property type="protein sequence ID" value="GFU45120.1"/>
    <property type="molecule type" value="Genomic_DNA"/>
</dbReference>
<dbReference type="PANTHER" id="PTHR33939">
    <property type="entry name" value="PROTEIN CBG22215"/>
    <property type="match status" value="1"/>
</dbReference>
<proteinExistence type="predicted"/>
<keyword evidence="2" id="KW-1185">Reference proteome</keyword>
<comment type="caution">
    <text evidence="1">The sequence shown here is derived from an EMBL/GenBank/DDBJ whole genome shotgun (WGS) entry which is preliminary data.</text>
</comment>
<sequence>MPPYHSVKKEKIHSSSWEESAIQEWSSKKKVMWNQDMIKIELLQKISEVKHFYDSYRVEEIAKAFGHKVLRLPHNHCELNPIEIT</sequence>
<evidence type="ECO:0000313" key="2">
    <source>
        <dbReference type="Proteomes" id="UP000887013"/>
    </source>
</evidence>
<gene>
    <name evidence="1" type="primary">AVEN_81248_1</name>
    <name evidence="1" type="ORF">NPIL_25571</name>
</gene>
<dbReference type="OrthoDB" id="6432144at2759"/>
<reference evidence="1" key="1">
    <citation type="submission" date="2020-08" db="EMBL/GenBank/DDBJ databases">
        <title>Multicomponent nature underlies the extraordinary mechanical properties of spider dragline silk.</title>
        <authorList>
            <person name="Kono N."/>
            <person name="Nakamura H."/>
            <person name="Mori M."/>
            <person name="Yoshida Y."/>
            <person name="Ohtoshi R."/>
            <person name="Malay A.D."/>
            <person name="Moran D.A.P."/>
            <person name="Tomita M."/>
            <person name="Numata K."/>
            <person name="Arakawa K."/>
        </authorList>
    </citation>
    <scope>NUCLEOTIDE SEQUENCE</scope>
</reference>
<organism evidence="1 2">
    <name type="scientific">Nephila pilipes</name>
    <name type="common">Giant wood spider</name>
    <name type="synonym">Nephila maculata</name>
    <dbReference type="NCBI Taxonomy" id="299642"/>
    <lineage>
        <taxon>Eukaryota</taxon>
        <taxon>Metazoa</taxon>
        <taxon>Ecdysozoa</taxon>
        <taxon>Arthropoda</taxon>
        <taxon>Chelicerata</taxon>
        <taxon>Arachnida</taxon>
        <taxon>Araneae</taxon>
        <taxon>Araneomorphae</taxon>
        <taxon>Entelegynae</taxon>
        <taxon>Araneoidea</taxon>
        <taxon>Nephilidae</taxon>
        <taxon>Nephila</taxon>
    </lineage>
</organism>
<evidence type="ECO:0000313" key="1">
    <source>
        <dbReference type="EMBL" id="GFU45120.1"/>
    </source>
</evidence>
<name>A0A8X6QV74_NEPPI</name>
<dbReference type="AlphaFoldDB" id="A0A8X6QV74"/>
<dbReference type="PANTHER" id="PTHR33939:SF1">
    <property type="entry name" value="DUF4371 DOMAIN-CONTAINING PROTEIN"/>
    <property type="match status" value="1"/>
</dbReference>
<protein>
    <submittedName>
        <fullName evidence="1">DDE_3 domain-containing protein</fullName>
    </submittedName>
</protein>
<accession>A0A8X6QV74</accession>
<dbReference type="Proteomes" id="UP000887013">
    <property type="component" value="Unassembled WGS sequence"/>
</dbReference>